<dbReference type="Gene3D" id="2.60.40.10">
    <property type="entry name" value="Immunoglobulins"/>
    <property type="match status" value="1"/>
</dbReference>
<dbReference type="Gene3D" id="2.130.10.10">
    <property type="entry name" value="YVTN repeat-like/Quinoprotein amine dehydrogenase"/>
    <property type="match status" value="3"/>
</dbReference>
<evidence type="ECO:0000313" key="4">
    <source>
        <dbReference type="EMBL" id="KGE87723.1"/>
    </source>
</evidence>
<dbReference type="InterPro" id="IPR036890">
    <property type="entry name" value="HATPase_C_sf"/>
</dbReference>
<reference evidence="4 5" key="1">
    <citation type="journal article" date="2014" name="Int. J. Syst. Evol. Microbiol.">
        <title>Phaeodactylibacter xiamenensis gen. nov., sp. nov., a member of the family Saprospiraceae isolated from the marine alga Phaeodactylum tricornutum.</title>
        <authorList>
            <person name="Chen Z.Jr."/>
            <person name="Lei X."/>
            <person name="Lai Q."/>
            <person name="Li Y."/>
            <person name="Zhang B."/>
            <person name="Zhang J."/>
            <person name="Zhang H."/>
            <person name="Yang L."/>
            <person name="Zheng W."/>
            <person name="Tian Y."/>
            <person name="Yu Z."/>
            <person name="Xu H.Jr."/>
            <person name="Zheng T."/>
        </authorList>
    </citation>
    <scope>NUCLEOTIDE SEQUENCE [LARGE SCALE GENOMIC DNA]</scope>
    <source>
        <strain evidence="4 5">KD52</strain>
    </source>
</reference>
<sequence>MSLGLSLFWAVSADGQTYHFKQYTANDGLPTNAVYGGIQDQKGFIWFYTEHGVSRFDGQEFRNYTVEDGLPVNDVWYLAEDRQGRIWLNTFGTKLVAIEDDSVKTYYESTDPHFQRFDFFANDQDLAIYEKGTGQLLIPDSQRGLQRLPVPKVIDSIPDYLLLPCSRDTFLQFHKSLSQITLIANGGFRESYLLDKQDAATWRRLNHNHRHSRTYWNKELFFWPPKDSLLYYFSLKTGKLLHYNLKQVFGATPHLLRYQQLHGQLQIQTNLGLFILDNQLNGVDTLKFQLAADSDVHRSFRDREGNYWVCTKDRGVFFLTARQRNAKLFTIEGRYEVGITHIRKSGKGAIVAGTRKGALLKLNPNEEFQLLLPELKGQLNDSRNINAICVRDDQHLWIARPILPLEYVKLSNHQTITQPVDYEKLSIEDHGIPHFFDTPARKLGLGLGIKDLAWHAPSQRLCVARGTHSYLLHFEGKDRPQRLELLTSKRTYACAFSPDGKIWLGHIDGLAAYTTEEGYQPALAPELIQGLYIQKLIYDSSHEILWIGSDGGGVIALYKDTAFTVKGTEGLSINDLHLEDKTLFVATNQGAQLIRISPDVIHSQVAETYSIREGIPSVETQAITSDSGAIYIGSAMGLAKISKQEAYFNYRHPKLYFSGLEVDEVPLPPDTSYTMNSVPYQLSFSFIGLSFKSLGDIQYFYQLKGVDEQVMQTSDRQIRYTNLSPGEYTFTVLAEDNNQQRSEIYTVNLTIHSNFWQQFMPWIIAMLVVALTAWLFYRWRLHRHRQQAEQENAINRQFAELELQALQAQMNPHFVFNSLSAIQYFIAANEKQQADNYLSKFAMLMRQFLESSKTRYLSLHQELHLIRLYIELEQMRFPNRFEADITMEPDINPYTTLIPTMLLQPFVENAINHGLFHKMAGGKLSLDIVKDENQMLICTLKDNGVGRTAAKSIQQKAGKAYRSRAMQITNERLHALRVIEGYDVKVEVADLTNQDGSAAGTRVIIAVPEIE</sequence>
<feature type="transmembrane region" description="Helical" evidence="1">
    <location>
        <begin position="759"/>
        <end position="777"/>
    </location>
</feature>
<comment type="caution">
    <text evidence="4">The sequence shown here is derived from an EMBL/GenBank/DDBJ whole genome shotgun (WGS) entry which is preliminary data.</text>
</comment>
<feature type="domain" description="Two component regulator three Y" evidence="3">
    <location>
        <begin position="693"/>
        <end position="752"/>
    </location>
</feature>
<dbReference type="GO" id="GO:0000155">
    <property type="term" value="F:phosphorelay sensor kinase activity"/>
    <property type="evidence" value="ECO:0007669"/>
    <property type="project" value="InterPro"/>
</dbReference>
<dbReference type="InterPro" id="IPR015943">
    <property type="entry name" value="WD40/YVTN_repeat-like_dom_sf"/>
</dbReference>
<dbReference type="Proteomes" id="UP000029736">
    <property type="component" value="Unassembled WGS sequence"/>
</dbReference>
<dbReference type="Pfam" id="PF07494">
    <property type="entry name" value="Reg_prop"/>
    <property type="match status" value="1"/>
</dbReference>
<dbReference type="PANTHER" id="PTHR34220:SF7">
    <property type="entry name" value="SENSOR HISTIDINE KINASE YPDA"/>
    <property type="match status" value="1"/>
</dbReference>
<accession>A0A098S7U7</accession>
<dbReference type="Pfam" id="PF06580">
    <property type="entry name" value="His_kinase"/>
    <property type="match status" value="1"/>
</dbReference>
<dbReference type="InterPro" id="IPR013783">
    <property type="entry name" value="Ig-like_fold"/>
</dbReference>
<keyword evidence="1" id="KW-0812">Transmembrane</keyword>
<evidence type="ECO:0008006" key="6">
    <source>
        <dbReference type="Google" id="ProtNLM"/>
    </source>
</evidence>
<dbReference type="InterPro" id="IPR011110">
    <property type="entry name" value="Reg_prop"/>
</dbReference>
<dbReference type="Pfam" id="PF07495">
    <property type="entry name" value="Y_Y_Y"/>
    <property type="match status" value="1"/>
</dbReference>
<organism evidence="4 5">
    <name type="scientific">Phaeodactylibacter xiamenensis</name>
    <dbReference type="NCBI Taxonomy" id="1524460"/>
    <lineage>
        <taxon>Bacteria</taxon>
        <taxon>Pseudomonadati</taxon>
        <taxon>Bacteroidota</taxon>
        <taxon>Saprospiria</taxon>
        <taxon>Saprospirales</taxon>
        <taxon>Haliscomenobacteraceae</taxon>
        <taxon>Phaeodactylibacter</taxon>
    </lineage>
</organism>
<dbReference type="STRING" id="1524460.IX84_13160"/>
<evidence type="ECO:0000256" key="1">
    <source>
        <dbReference type="SAM" id="Phobius"/>
    </source>
</evidence>
<name>A0A098S7U7_9BACT</name>
<dbReference type="InterPro" id="IPR011123">
    <property type="entry name" value="Y_Y_Y"/>
</dbReference>
<proteinExistence type="predicted"/>
<feature type="domain" description="Signal transduction histidine kinase internal region" evidence="2">
    <location>
        <begin position="802"/>
        <end position="881"/>
    </location>
</feature>
<dbReference type="SUPFAM" id="SSF63829">
    <property type="entry name" value="Calcium-dependent phosphotriesterase"/>
    <property type="match status" value="2"/>
</dbReference>
<dbReference type="Gene3D" id="3.30.565.10">
    <property type="entry name" value="Histidine kinase-like ATPase, C-terminal domain"/>
    <property type="match status" value="1"/>
</dbReference>
<dbReference type="SUPFAM" id="SSF55874">
    <property type="entry name" value="ATPase domain of HSP90 chaperone/DNA topoisomerase II/histidine kinase"/>
    <property type="match status" value="1"/>
</dbReference>
<keyword evidence="1" id="KW-0472">Membrane</keyword>
<evidence type="ECO:0000313" key="5">
    <source>
        <dbReference type="Proteomes" id="UP000029736"/>
    </source>
</evidence>
<evidence type="ECO:0000259" key="3">
    <source>
        <dbReference type="Pfam" id="PF07495"/>
    </source>
</evidence>
<keyword evidence="5" id="KW-1185">Reference proteome</keyword>
<keyword evidence="1" id="KW-1133">Transmembrane helix</keyword>
<dbReference type="EMBL" id="JPOS01000033">
    <property type="protein sequence ID" value="KGE87723.1"/>
    <property type="molecule type" value="Genomic_DNA"/>
</dbReference>
<dbReference type="GO" id="GO:0016020">
    <property type="term" value="C:membrane"/>
    <property type="evidence" value="ECO:0007669"/>
    <property type="project" value="InterPro"/>
</dbReference>
<dbReference type="InterPro" id="IPR010559">
    <property type="entry name" value="Sig_transdc_His_kin_internal"/>
</dbReference>
<evidence type="ECO:0000259" key="2">
    <source>
        <dbReference type="Pfam" id="PF06580"/>
    </source>
</evidence>
<dbReference type="AlphaFoldDB" id="A0A098S7U7"/>
<gene>
    <name evidence="4" type="ORF">IX84_13160</name>
</gene>
<protein>
    <recommendedName>
        <fullName evidence="6">Signal transduction histidine kinase internal region domain-containing protein</fullName>
    </recommendedName>
</protein>
<dbReference type="PANTHER" id="PTHR34220">
    <property type="entry name" value="SENSOR HISTIDINE KINASE YPDA"/>
    <property type="match status" value="1"/>
</dbReference>
<dbReference type="InterPro" id="IPR050640">
    <property type="entry name" value="Bact_2-comp_sensor_kinase"/>
</dbReference>